<sequence>MAVLGPVVEVLRLAVLDGGHDLAVGRFVGAELVADDHPRHRTGPLHQPAEETPGRGLVPPVLHQDVAVLVDGPPQILLFPVDLDEDLIQVPLVPRPRLPTAQRIGVGLPELATPPRTVS</sequence>
<accession>A0AAW8F6W1</accession>
<comment type="caution">
    <text evidence="2">The sequence shown here is derived from an EMBL/GenBank/DDBJ whole genome shotgun (WGS) entry which is preliminary data.</text>
</comment>
<protein>
    <recommendedName>
        <fullName evidence="4">Secreted protein</fullName>
    </recommendedName>
</protein>
<organism evidence="2 3">
    <name type="scientific">Streptomyces canus</name>
    <dbReference type="NCBI Taxonomy" id="58343"/>
    <lineage>
        <taxon>Bacteria</taxon>
        <taxon>Bacillati</taxon>
        <taxon>Actinomycetota</taxon>
        <taxon>Actinomycetes</taxon>
        <taxon>Kitasatosporales</taxon>
        <taxon>Streptomycetaceae</taxon>
        <taxon>Streptomyces</taxon>
        <taxon>Streptomyces aurantiacus group</taxon>
    </lineage>
</organism>
<name>A0AAW8F6W1_9ACTN</name>
<gene>
    <name evidence="2" type="ORF">QFZ22_000493</name>
</gene>
<dbReference type="AlphaFoldDB" id="A0AAW8F6W1"/>
<reference evidence="2" key="1">
    <citation type="submission" date="2023-07" db="EMBL/GenBank/DDBJ databases">
        <title>Comparative genomics of wheat-associated soil bacteria to identify genetic determinants of phenazine resistance.</title>
        <authorList>
            <person name="Mouncey N."/>
        </authorList>
    </citation>
    <scope>NUCLEOTIDE SEQUENCE</scope>
    <source>
        <strain evidence="2">V4I22</strain>
    </source>
</reference>
<feature type="region of interest" description="Disordered" evidence="1">
    <location>
        <begin position="35"/>
        <end position="56"/>
    </location>
</feature>
<dbReference type="Proteomes" id="UP001234216">
    <property type="component" value="Unassembled WGS sequence"/>
</dbReference>
<evidence type="ECO:0008006" key="4">
    <source>
        <dbReference type="Google" id="ProtNLM"/>
    </source>
</evidence>
<evidence type="ECO:0000256" key="1">
    <source>
        <dbReference type="SAM" id="MobiDB-lite"/>
    </source>
</evidence>
<proteinExistence type="predicted"/>
<evidence type="ECO:0000313" key="2">
    <source>
        <dbReference type="EMBL" id="MDQ0904508.1"/>
    </source>
</evidence>
<dbReference type="EMBL" id="JAUSZV010000003">
    <property type="protein sequence ID" value="MDQ0904508.1"/>
    <property type="molecule type" value="Genomic_DNA"/>
</dbReference>
<evidence type="ECO:0000313" key="3">
    <source>
        <dbReference type="Proteomes" id="UP001234216"/>
    </source>
</evidence>